<evidence type="ECO:0000256" key="1">
    <source>
        <dbReference type="SAM" id="MobiDB-lite"/>
    </source>
</evidence>
<comment type="caution">
    <text evidence="2">The sequence shown here is derived from an EMBL/GenBank/DDBJ whole genome shotgun (WGS) entry which is preliminary data.</text>
</comment>
<evidence type="ECO:0000313" key="2">
    <source>
        <dbReference type="EMBL" id="MBK1699251.1"/>
    </source>
</evidence>
<sequence>MSEATRRLQLRLLETLPGIAERVLQGYQDHTDSPPPEAAGDKEFTARQSAGKAALAHLDALIKLLRWAEAGVSAELAAESGTSGSAGDRAETERLTHLLREARTALGKIEAAR</sequence>
<dbReference type="AlphaFoldDB" id="A0A934V319"/>
<evidence type="ECO:0000313" key="3">
    <source>
        <dbReference type="Proteomes" id="UP000778970"/>
    </source>
</evidence>
<gene>
    <name evidence="2" type="ORF">CKO21_18550</name>
</gene>
<accession>A0A934V319</accession>
<protein>
    <submittedName>
        <fullName evidence="2">Uncharacterized protein</fullName>
    </submittedName>
</protein>
<reference evidence="2" key="2">
    <citation type="journal article" date="2020" name="Microorganisms">
        <title>Osmotic Adaptation and Compatible Solute Biosynthesis of Phototrophic Bacteria as Revealed from Genome Analyses.</title>
        <authorList>
            <person name="Imhoff J.F."/>
            <person name="Rahn T."/>
            <person name="Kunzel S."/>
            <person name="Keller A."/>
            <person name="Neulinger S.C."/>
        </authorList>
    </citation>
    <scope>NUCLEOTIDE SEQUENCE</scope>
    <source>
        <strain evidence="2">DSM 9154</strain>
    </source>
</reference>
<keyword evidence="3" id="KW-1185">Reference proteome</keyword>
<organism evidence="2 3">
    <name type="scientific">Rhodovibrio salinarum</name>
    <dbReference type="NCBI Taxonomy" id="1087"/>
    <lineage>
        <taxon>Bacteria</taxon>
        <taxon>Pseudomonadati</taxon>
        <taxon>Pseudomonadota</taxon>
        <taxon>Alphaproteobacteria</taxon>
        <taxon>Rhodospirillales</taxon>
        <taxon>Rhodovibrionaceae</taxon>
        <taxon>Rhodovibrio</taxon>
    </lineage>
</organism>
<proteinExistence type="predicted"/>
<reference evidence="2" key="1">
    <citation type="submission" date="2017-08" db="EMBL/GenBank/DDBJ databases">
        <authorList>
            <person name="Imhoff J.F."/>
            <person name="Rahn T."/>
            <person name="Kuenzel S."/>
            <person name="Neulinger S.C."/>
        </authorList>
    </citation>
    <scope>NUCLEOTIDE SEQUENCE</scope>
    <source>
        <strain evidence="2">DSM 9154</strain>
    </source>
</reference>
<dbReference type="EMBL" id="NRRE01000035">
    <property type="protein sequence ID" value="MBK1699251.1"/>
    <property type="molecule type" value="Genomic_DNA"/>
</dbReference>
<feature type="region of interest" description="Disordered" evidence="1">
    <location>
        <begin position="76"/>
        <end position="96"/>
    </location>
</feature>
<feature type="region of interest" description="Disordered" evidence="1">
    <location>
        <begin position="26"/>
        <end position="46"/>
    </location>
</feature>
<name>A0A934V319_9PROT</name>
<dbReference type="Proteomes" id="UP000778970">
    <property type="component" value="Unassembled WGS sequence"/>
</dbReference>